<evidence type="ECO:0000313" key="8">
    <source>
        <dbReference type="EMBL" id="NLR91700.1"/>
    </source>
</evidence>
<proteinExistence type="inferred from homology"/>
<dbReference type="EMBL" id="JABAIL010000003">
    <property type="protein sequence ID" value="NLR91700.1"/>
    <property type="molecule type" value="Genomic_DNA"/>
</dbReference>
<dbReference type="GO" id="GO:0009279">
    <property type="term" value="C:cell outer membrane"/>
    <property type="evidence" value="ECO:0007669"/>
    <property type="project" value="UniProtKB-SubCell"/>
</dbReference>
<keyword evidence="9" id="KW-1185">Reference proteome</keyword>
<dbReference type="SUPFAM" id="SSF48452">
    <property type="entry name" value="TPR-like"/>
    <property type="match status" value="1"/>
</dbReference>
<evidence type="ECO:0000259" key="6">
    <source>
        <dbReference type="Pfam" id="PF07980"/>
    </source>
</evidence>
<reference evidence="8 9" key="1">
    <citation type="submission" date="2020-04" db="EMBL/GenBank/DDBJ databases">
        <title>Flammeovirga sp. SR4, a novel species isolated from seawater.</title>
        <authorList>
            <person name="Wang X."/>
        </authorList>
    </citation>
    <scope>NUCLEOTIDE SEQUENCE [LARGE SCALE GENOMIC DNA]</scope>
    <source>
        <strain evidence="8 9">SR4</strain>
    </source>
</reference>
<evidence type="ECO:0000256" key="1">
    <source>
        <dbReference type="ARBA" id="ARBA00004442"/>
    </source>
</evidence>
<feature type="domain" description="SusD-like N-terminal" evidence="7">
    <location>
        <begin position="88"/>
        <end position="218"/>
    </location>
</feature>
<name>A0A7X8XW35_9BACT</name>
<evidence type="ECO:0000259" key="7">
    <source>
        <dbReference type="Pfam" id="PF14322"/>
    </source>
</evidence>
<evidence type="ECO:0000256" key="2">
    <source>
        <dbReference type="ARBA" id="ARBA00006275"/>
    </source>
</evidence>
<feature type="domain" description="RagB/SusD" evidence="6">
    <location>
        <begin position="316"/>
        <end position="539"/>
    </location>
</feature>
<dbReference type="InterPro" id="IPR012944">
    <property type="entry name" value="SusD_RagB_dom"/>
</dbReference>
<dbReference type="AlphaFoldDB" id="A0A7X8XW35"/>
<dbReference type="Pfam" id="PF07980">
    <property type="entry name" value="SusD_RagB"/>
    <property type="match status" value="1"/>
</dbReference>
<comment type="subcellular location">
    <subcellularLocation>
        <location evidence="1">Cell outer membrane</location>
    </subcellularLocation>
</comment>
<dbReference type="Pfam" id="PF14322">
    <property type="entry name" value="SusD-like_3"/>
    <property type="match status" value="1"/>
</dbReference>
<evidence type="ECO:0000256" key="5">
    <source>
        <dbReference type="ARBA" id="ARBA00023237"/>
    </source>
</evidence>
<accession>A0A7X8XW35</accession>
<evidence type="ECO:0000256" key="3">
    <source>
        <dbReference type="ARBA" id="ARBA00022729"/>
    </source>
</evidence>
<comment type="similarity">
    <text evidence="2">Belongs to the SusD family.</text>
</comment>
<dbReference type="Proteomes" id="UP000585050">
    <property type="component" value="Unassembled WGS sequence"/>
</dbReference>
<organism evidence="8 9">
    <name type="scientific">Flammeovirga agarivorans</name>
    <dbReference type="NCBI Taxonomy" id="2726742"/>
    <lineage>
        <taxon>Bacteria</taxon>
        <taxon>Pseudomonadati</taxon>
        <taxon>Bacteroidota</taxon>
        <taxon>Cytophagia</taxon>
        <taxon>Cytophagales</taxon>
        <taxon>Flammeovirgaceae</taxon>
        <taxon>Flammeovirga</taxon>
    </lineage>
</organism>
<keyword evidence="5" id="KW-0998">Cell outer membrane</keyword>
<keyword evidence="4" id="KW-0472">Membrane</keyword>
<dbReference type="RefSeq" id="WP_168882415.1">
    <property type="nucleotide sequence ID" value="NZ_JABAIL010000003.1"/>
</dbReference>
<dbReference type="InterPro" id="IPR011990">
    <property type="entry name" value="TPR-like_helical_dom_sf"/>
</dbReference>
<sequence>MKKLNIYKIALSILIALNISCTKNDRPPFLDTESTYSTPSGQFAALNGMYGTMIGYHAYAIQMQGLNLHAGLFYSGRNNDNSTIASLNPTPDTDYVTSIWQSTYQTINSANDFIFNINKNYTNNVELMPESTRNYLGQAYFVRALSYFNLVQVWGEVPLKVSPTTEETVHTGRTEKNIIFDQIIEDLNAAKELMATEDQTPGYPKSYAANFLLSKVYMYIASAAASNDTALVIAGYTDSGEDYWAMAYEEAIVVKDQYSLVPNFEDLWHEQTGNNSSESIFELQFNNTTVAKSFTYFYTPKNYTKAFSNVGRVLTNPEVYNTIEAESLEDPRLTSTFVTSYYGYKNQGGIVIENPNPTNCYPIANNRTSKTNGFTPLLKFMEKNQTSTTITSNKNWVVFRYADLLLMLAEIQNERNLTGDALLHVNQVLERARNSNNTSAEPANWGLMSKDEMREKLYIQRRVELLGEGQDWMDSRRRGYQFFKSHVIDPHNAFRNSERGNLELDQEYPDNARAMRLPIPSVEINSNQGISTNDQNEGYGAI</sequence>
<dbReference type="Gene3D" id="1.25.40.390">
    <property type="match status" value="1"/>
</dbReference>
<dbReference type="InterPro" id="IPR033985">
    <property type="entry name" value="SusD-like_N"/>
</dbReference>
<evidence type="ECO:0000313" key="9">
    <source>
        <dbReference type="Proteomes" id="UP000585050"/>
    </source>
</evidence>
<evidence type="ECO:0000256" key="4">
    <source>
        <dbReference type="ARBA" id="ARBA00023136"/>
    </source>
</evidence>
<protein>
    <submittedName>
        <fullName evidence="8">RagB/SusD family nutrient uptake outer membrane protein</fullName>
    </submittedName>
</protein>
<comment type="caution">
    <text evidence="8">The sequence shown here is derived from an EMBL/GenBank/DDBJ whole genome shotgun (WGS) entry which is preliminary data.</text>
</comment>
<gene>
    <name evidence="8" type="ORF">HGP29_10810</name>
</gene>
<keyword evidence="3" id="KW-0732">Signal</keyword>